<reference evidence="6 7" key="1">
    <citation type="journal article" date="2015" name="Genome Announc.">
        <title>Draft Genome Sequences of Marine Isolates of Thalassomonas viridans and Thalassomonas actiniarum.</title>
        <authorList>
            <person name="Olonade I."/>
            <person name="van Zyl L.J."/>
            <person name="Trindade M."/>
        </authorList>
    </citation>
    <scope>NUCLEOTIDE SEQUENCE [LARGE SCALE GENOMIC DNA]</scope>
    <source>
        <strain evidence="6 7">XOM25</strain>
    </source>
</reference>
<keyword evidence="7" id="KW-1185">Reference proteome</keyword>
<dbReference type="GO" id="GO:0009249">
    <property type="term" value="P:protein lipoylation"/>
    <property type="evidence" value="ECO:0007669"/>
    <property type="project" value="TreeGrafter"/>
</dbReference>
<dbReference type="Pfam" id="PF01597">
    <property type="entry name" value="GCV_H"/>
    <property type="match status" value="1"/>
</dbReference>
<name>A0AAE9Z4J5_9GAMM</name>
<dbReference type="InterPro" id="IPR011053">
    <property type="entry name" value="Single_hybrid_motif"/>
</dbReference>
<dbReference type="GO" id="GO:0005829">
    <property type="term" value="C:cytosol"/>
    <property type="evidence" value="ECO:0007669"/>
    <property type="project" value="TreeGrafter"/>
</dbReference>
<sequence>MSNIPSELKYATSHEWVRNEGDGTVTIGITEHAQELLGDMVFVELPEVGESVSTGDDVAVAESVKAASDIYAPVSGEVVEVNEDLEDSPELVNSDAFGDGWMFKIKLDDASELNDLLDAEGYANSIDED</sequence>
<proteinExistence type="inferred from homology"/>
<dbReference type="Proteomes" id="UP000032352">
    <property type="component" value="Chromosome"/>
</dbReference>
<evidence type="ECO:0000256" key="1">
    <source>
        <dbReference type="ARBA" id="ARBA00009249"/>
    </source>
</evidence>
<protein>
    <recommendedName>
        <fullName evidence="3">Glycine cleavage system H protein</fullName>
    </recommendedName>
</protein>
<dbReference type="InterPro" id="IPR000089">
    <property type="entry name" value="Biotin_lipoyl"/>
</dbReference>
<feature type="domain" description="Lipoyl-binding" evidence="5">
    <location>
        <begin position="24"/>
        <end position="106"/>
    </location>
</feature>
<dbReference type="EMBL" id="CP059733">
    <property type="protein sequence ID" value="WDE06636.1"/>
    <property type="molecule type" value="Genomic_DNA"/>
</dbReference>
<dbReference type="AlphaFoldDB" id="A0AAE9Z4J5"/>
<feature type="modified residue" description="N6-lipoyllysine" evidence="3 4">
    <location>
        <position position="65"/>
    </location>
</feature>
<dbReference type="KEGG" id="tvd:SG34_006940"/>
<dbReference type="GO" id="GO:0019464">
    <property type="term" value="P:glycine decarboxylation via glycine cleavage system"/>
    <property type="evidence" value="ECO:0007669"/>
    <property type="project" value="UniProtKB-UniRule"/>
</dbReference>
<dbReference type="PANTHER" id="PTHR11715">
    <property type="entry name" value="GLYCINE CLEAVAGE SYSTEM H PROTEIN"/>
    <property type="match status" value="1"/>
</dbReference>
<dbReference type="InterPro" id="IPR017453">
    <property type="entry name" value="GCV_H_sub"/>
</dbReference>
<dbReference type="NCBIfam" id="TIGR00527">
    <property type="entry name" value="gcvH"/>
    <property type="match status" value="1"/>
</dbReference>
<dbReference type="RefSeq" id="WP_044837267.1">
    <property type="nucleotide sequence ID" value="NZ_CP059733.1"/>
</dbReference>
<comment type="subunit">
    <text evidence="3">The glycine cleavage system is composed of four proteins: P, T, L and H.</text>
</comment>
<reference evidence="6 7" key="2">
    <citation type="journal article" date="2022" name="Mar. Drugs">
        <title>Bioassay-Guided Fractionation Leads to the Detection of Cholic Acid Generated by the Rare Thalassomonas sp.</title>
        <authorList>
            <person name="Pheiffer F."/>
            <person name="Schneider Y.K."/>
            <person name="Hansen E.H."/>
            <person name="Andersen J.H."/>
            <person name="Isaksson J."/>
            <person name="Busche T."/>
            <person name="R C."/>
            <person name="Kalinowski J."/>
            <person name="Zyl L.V."/>
            <person name="Trindade M."/>
        </authorList>
    </citation>
    <scope>NUCLEOTIDE SEQUENCE [LARGE SCALE GENOMIC DNA]</scope>
    <source>
        <strain evidence="6 7">XOM25</strain>
    </source>
</reference>
<dbReference type="CDD" id="cd06848">
    <property type="entry name" value="GCS_H"/>
    <property type="match status" value="1"/>
</dbReference>
<comment type="cofactor">
    <cofactor evidence="3">
        <name>(R)-lipoate</name>
        <dbReference type="ChEBI" id="CHEBI:83088"/>
    </cofactor>
    <text evidence="3">Binds 1 lipoyl cofactor covalently.</text>
</comment>
<evidence type="ECO:0000256" key="2">
    <source>
        <dbReference type="ARBA" id="ARBA00022823"/>
    </source>
</evidence>
<comment type="similarity">
    <text evidence="1 3">Belongs to the GcvH family.</text>
</comment>
<dbReference type="Gene3D" id="2.40.50.100">
    <property type="match status" value="1"/>
</dbReference>
<evidence type="ECO:0000313" key="6">
    <source>
        <dbReference type="EMBL" id="WDE06636.1"/>
    </source>
</evidence>
<evidence type="ECO:0000256" key="4">
    <source>
        <dbReference type="PIRSR" id="PIRSR617453-50"/>
    </source>
</evidence>
<keyword evidence="2 3" id="KW-0450">Lipoyl</keyword>
<comment type="function">
    <text evidence="3">The glycine cleavage system catalyzes the degradation of glycine. The H protein shuttles the methylamine group of glycine from the P protein to the T protein.</text>
</comment>
<dbReference type="PROSITE" id="PS00189">
    <property type="entry name" value="LIPOYL"/>
    <property type="match status" value="1"/>
</dbReference>
<dbReference type="PROSITE" id="PS50968">
    <property type="entry name" value="BIOTINYL_LIPOYL"/>
    <property type="match status" value="1"/>
</dbReference>
<dbReference type="SUPFAM" id="SSF51230">
    <property type="entry name" value="Single hybrid motif"/>
    <property type="match status" value="1"/>
</dbReference>
<gene>
    <name evidence="3 6" type="primary">gcvH</name>
    <name evidence="6" type="ORF">SG34_006940</name>
</gene>
<dbReference type="InterPro" id="IPR003016">
    <property type="entry name" value="2-oxoA_DH_lipoyl-BS"/>
</dbReference>
<dbReference type="InterPro" id="IPR002930">
    <property type="entry name" value="GCV_H"/>
</dbReference>
<dbReference type="InterPro" id="IPR033753">
    <property type="entry name" value="GCV_H/Fam206"/>
</dbReference>
<accession>A0AAE9Z4J5</accession>
<evidence type="ECO:0000259" key="5">
    <source>
        <dbReference type="PROSITE" id="PS50968"/>
    </source>
</evidence>
<evidence type="ECO:0000256" key="3">
    <source>
        <dbReference type="HAMAP-Rule" id="MF_00272"/>
    </source>
</evidence>
<dbReference type="NCBIfam" id="NF002270">
    <property type="entry name" value="PRK01202.1"/>
    <property type="match status" value="1"/>
</dbReference>
<organism evidence="6 7">
    <name type="scientific">Thalassomonas viridans</name>
    <dbReference type="NCBI Taxonomy" id="137584"/>
    <lineage>
        <taxon>Bacteria</taxon>
        <taxon>Pseudomonadati</taxon>
        <taxon>Pseudomonadota</taxon>
        <taxon>Gammaproteobacteria</taxon>
        <taxon>Alteromonadales</taxon>
        <taxon>Colwelliaceae</taxon>
        <taxon>Thalassomonas</taxon>
    </lineage>
</organism>
<evidence type="ECO:0000313" key="7">
    <source>
        <dbReference type="Proteomes" id="UP000032352"/>
    </source>
</evidence>
<dbReference type="PANTHER" id="PTHR11715:SF3">
    <property type="entry name" value="GLYCINE CLEAVAGE SYSTEM H PROTEIN-RELATED"/>
    <property type="match status" value="1"/>
</dbReference>
<dbReference type="GO" id="GO:0005960">
    <property type="term" value="C:glycine cleavage complex"/>
    <property type="evidence" value="ECO:0007669"/>
    <property type="project" value="InterPro"/>
</dbReference>
<dbReference type="HAMAP" id="MF_00272">
    <property type="entry name" value="GcvH"/>
    <property type="match status" value="1"/>
</dbReference>
<dbReference type="FunFam" id="2.40.50.100:FF:000011">
    <property type="entry name" value="Glycine cleavage system H protein"/>
    <property type="match status" value="1"/>
</dbReference>